<evidence type="ECO:0000256" key="2">
    <source>
        <dbReference type="ARBA" id="ARBA00022737"/>
    </source>
</evidence>
<dbReference type="AlphaFoldDB" id="A0A8J5W3Y8"/>
<dbReference type="GO" id="GO:0051017">
    <property type="term" value="P:actin filament bundle assembly"/>
    <property type="evidence" value="ECO:0007669"/>
    <property type="project" value="InterPro"/>
</dbReference>
<reference evidence="5" key="1">
    <citation type="journal article" date="2021" name="bioRxiv">
        <title>Whole Genome Assembly and Annotation of Northern Wild Rice, Zizania palustris L., Supports a Whole Genome Duplication in the Zizania Genus.</title>
        <authorList>
            <person name="Haas M."/>
            <person name="Kono T."/>
            <person name="Macchietto M."/>
            <person name="Millas R."/>
            <person name="McGilp L."/>
            <person name="Shao M."/>
            <person name="Duquette J."/>
            <person name="Hirsch C.N."/>
            <person name="Kimball J."/>
        </authorList>
    </citation>
    <scope>NUCLEOTIDE SEQUENCE</scope>
    <source>
        <tissue evidence="5">Fresh leaf tissue</tissue>
    </source>
</reference>
<dbReference type="Proteomes" id="UP000729402">
    <property type="component" value="Unassembled WGS sequence"/>
</dbReference>
<dbReference type="GO" id="GO:0051639">
    <property type="term" value="P:actin filament network formation"/>
    <property type="evidence" value="ECO:0007669"/>
    <property type="project" value="TreeGrafter"/>
</dbReference>
<keyword evidence="3" id="KW-0009">Actin-binding</keyword>
<protein>
    <recommendedName>
        <fullName evidence="4">Calponin-homology (CH) domain-containing protein</fullName>
    </recommendedName>
</protein>
<keyword evidence="2" id="KW-0677">Repeat</keyword>
<dbReference type="PROSITE" id="PS50021">
    <property type="entry name" value="CH"/>
    <property type="match status" value="1"/>
</dbReference>
<name>A0A8J5W3Y8_ZIZPA</name>
<dbReference type="PROSITE" id="PS00020">
    <property type="entry name" value="ACTININ_2"/>
    <property type="match status" value="1"/>
</dbReference>
<evidence type="ECO:0000313" key="6">
    <source>
        <dbReference type="Proteomes" id="UP000729402"/>
    </source>
</evidence>
<dbReference type="GO" id="GO:0051015">
    <property type="term" value="F:actin filament binding"/>
    <property type="evidence" value="ECO:0007669"/>
    <property type="project" value="InterPro"/>
</dbReference>
<dbReference type="GO" id="GO:0032432">
    <property type="term" value="C:actin filament bundle"/>
    <property type="evidence" value="ECO:0007669"/>
    <property type="project" value="TreeGrafter"/>
</dbReference>
<feature type="domain" description="Calponin-homology (CH)" evidence="4">
    <location>
        <begin position="1"/>
        <end position="54"/>
    </location>
</feature>
<keyword evidence="6" id="KW-1185">Reference proteome</keyword>
<comment type="caution">
    <text evidence="5">The sequence shown here is derived from an EMBL/GenBank/DDBJ whole genome shotgun (WGS) entry which is preliminary data.</text>
</comment>
<dbReference type="GO" id="GO:0005884">
    <property type="term" value="C:actin filament"/>
    <property type="evidence" value="ECO:0007669"/>
    <property type="project" value="TreeGrafter"/>
</dbReference>
<organism evidence="5 6">
    <name type="scientific">Zizania palustris</name>
    <name type="common">Northern wild rice</name>
    <dbReference type="NCBI Taxonomy" id="103762"/>
    <lineage>
        <taxon>Eukaryota</taxon>
        <taxon>Viridiplantae</taxon>
        <taxon>Streptophyta</taxon>
        <taxon>Embryophyta</taxon>
        <taxon>Tracheophyta</taxon>
        <taxon>Spermatophyta</taxon>
        <taxon>Magnoliopsida</taxon>
        <taxon>Liliopsida</taxon>
        <taxon>Poales</taxon>
        <taxon>Poaceae</taxon>
        <taxon>BOP clade</taxon>
        <taxon>Oryzoideae</taxon>
        <taxon>Oryzeae</taxon>
        <taxon>Zizaniinae</taxon>
        <taxon>Zizania</taxon>
    </lineage>
</organism>
<dbReference type="InterPro" id="IPR039959">
    <property type="entry name" value="Fimbrin/Plastin"/>
</dbReference>
<dbReference type="InterPro" id="IPR001589">
    <property type="entry name" value="Actinin_actin-bd_CS"/>
</dbReference>
<dbReference type="InterPro" id="IPR001715">
    <property type="entry name" value="CH_dom"/>
</dbReference>
<evidence type="ECO:0000256" key="1">
    <source>
        <dbReference type="ARBA" id="ARBA00011385"/>
    </source>
</evidence>
<dbReference type="PANTHER" id="PTHR19961:SF18">
    <property type="entry name" value="FI19014P1"/>
    <property type="match status" value="1"/>
</dbReference>
<reference evidence="5" key="2">
    <citation type="submission" date="2021-02" db="EMBL/GenBank/DDBJ databases">
        <authorList>
            <person name="Kimball J.A."/>
            <person name="Haas M.W."/>
            <person name="Macchietto M."/>
            <person name="Kono T."/>
            <person name="Duquette J."/>
            <person name="Shao M."/>
        </authorList>
    </citation>
    <scope>NUCLEOTIDE SEQUENCE</scope>
    <source>
        <tissue evidence="5">Fresh leaf tissue</tissue>
    </source>
</reference>
<evidence type="ECO:0000256" key="3">
    <source>
        <dbReference type="ARBA" id="ARBA00023203"/>
    </source>
</evidence>
<proteinExistence type="predicted"/>
<dbReference type="GO" id="GO:0005737">
    <property type="term" value="C:cytoplasm"/>
    <property type="evidence" value="ECO:0007669"/>
    <property type="project" value="TreeGrafter"/>
</dbReference>
<dbReference type="EMBL" id="JAAALK010000283">
    <property type="protein sequence ID" value="KAG8077178.1"/>
    <property type="molecule type" value="Genomic_DNA"/>
</dbReference>
<accession>A0A8J5W3Y8</accession>
<dbReference type="PANTHER" id="PTHR19961">
    <property type="entry name" value="FIMBRIN/PLASTIN"/>
    <property type="match status" value="1"/>
</dbReference>
<sequence length="88" mass="9502">MIDECAINTKKLLNCLNSAKAIGHPVINIGTQDLAEGRPHLILGLISQIIKHKSSSAVIFPCKLEEHTAIGSIGRRQQGNRGAYELVS</sequence>
<gene>
    <name evidence="5" type="ORF">GUJ93_ZPchr0006g45492</name>
</gene>
<dbReference type="OrthoDB" id="431378at2759"/>
<evidence type="ECO:0000313" key="5">
    <source>
        <dbReference type="EMBL" id="KAG8077178.1"/>
    </source>
</evidence>
<comment type="subunit">
    <text evidence="1">Interacts with F-actin.</text>
</comment>
<evidence type="ECO:0000259" key="4">
    <source>
        <dbReference type="PROSITE" id="PS50021"/>
    </source>
</evidence>